<dbReference type="InterPro" id="IPR029058">
    <property type="entry name" value="AB_hydrolase_fold"/>
</dbReference>
<evidence type="ECO:0000313" key="2">
    <source>
        <dbReference type="EMBL" id="CZR61102.1"/>
    </source>
</evidence>
<organism evidence="2 3">
    <name type="scientific">Phialocephala subalpina</name>
    <dbReference type="NCBI Taxonomy" id="576137"/>
    <lineage>
        <taxon>Eukaryota</taxon>
        <taxon>Fungi</taxon>
        <taxon>Dikarya</taxon>
        <taxon>Ascomycota</taxon>
        <taxon>Pezizomycotina</taxon>
        <taxon>Leotiomycetes</taxon>
        <taxon>Helotiales</taxon>
        <taxon>Mollisiaceae</taxon>
        <taxon>Phialocephala</taxon>
        <taxon>Phialocephala fortinii species complex</taxon>
    </lineage>
</organism>
<feature type="domain" description="AB hydrolase-1" evidence="1">
    <location>
        <begin position="21"/>
        <end position="239"/>
    </location>
</feature>
<dbReference type="Proteomes" id="UP000184330">
    <property type="component" value="Unassembled WGS sequence"/>
</dbReference>
<gene>
    <name evidence="2" type="ORF">PAC_10998</name>
</gene>
<dbReference type="PANTHER" id="PTHR43329">
    <property type="entry name" value="EPOXIDE HYDROLASE"/>
    <property type="match status" value="1"/>
</dbReference>
<accession>A0A1L7X7V6</accession>
<dbReference type="AlphaFoldDB" id="A0A1L7X7V6"/>
<protein>
    <submittedName>
        <fullName evidence="2">Related to haloacetate dehalogenase H-1</fullName>
    </submittedName>
</protein>
<evidence type="ECO:0000259" key="1">
    <source>
        <dbReference type="Pfam" id="PF12697"/>
    </source>
</evidence>
<keyword evidence="3" id="KW-1185">Reference proteome</keyword>
<proteinExistence type="predicted"/>
<dbReference type="InterPro" id="IPR000073">
    <property type="entry name" value="AB_hydrolase_1"/>
</dbReference>
<dbReference type="STRING" id="576137.A0A1L7X7V6"/>
<name>A0A1L7X7V6_9HELO</name>
<dbReference type="Gene3D" id="3.40.50.1820">
    <property type="entry name" value="alpha/beta hydrolase"/>
    <property type="match status" value="1"/>
</dbReference>
<dbReference type="SUPFAM" id="SSF53474">
    <property type="entry name" value="alpha/beta-Hydrolases"/>
    <property type="match status" value="1"/>
</dbReference>
<dbReference type="OrthoDB" id="284184at2759"/>
<dbReference type="EMBL" id="FJOG01000017">
    <property type="protein sequence ID" value="CZR61102.1"/>
    <property type="molecule type" value="Genomic_DNA"/>
</dbReference>
<sequence>MAKMFGSFTSTNPLINLYRHVLEPLSGAGYHLVVPDMRGHGASSHPPHGYTKSILAEDMYHPPRDRLGRGGPIYVIGHDIGGMALIRGECPIPGTTVFEDTKASQKQFHFTFQAHFDLDVHVVTGKEKAYLKHFYDKLSCNAAGIPPGVLDHYALMYSQSGALRCAFSTYEAFEQDAVENGKRLKDHGKCGLPTLGLDGQHSSHATDMEAMLPEMYENFSCEVVPNSGHWIAENPVEFVRPVLGFFQKHPIPY</sequence>
<reference evidence="2 3" key="1">
    <citation type="submission" date="2016-03" db="EMBL/GenBank/DDBJ databases">
        <authorList>
            <person name="Ploux O."/>
        </authorList>
    </citation>
    <scope>NUCLEOTIDE SEQUENCE [LARGE SCALE GENOMIC DNA]</scope>
    <source>
        <strain evidence="2 3">UAMH 11012</strain>
    </source>
</reference>
<dbReference type="Pfam" id="PF12697">
    <property type="entry name" value="Abhydrolase_6"/>
    <property type="match status" value="1"/>
</dbReference>
<evidence type="ECO:0000313" key="3">
    <source>
        <dbReference type="Proteomes" id="UP000184330"/>
    </source>
</evidence>